<organism evidence="1">
    <name type="scientific">Tanacetum cinerariifolium</name>
    <name type="common">Dalmatian daisy</name>
    <name type="synonym">Chrysanthemum cinerariifolium</name>
    <dbReference type="NCBI Taxonomy" id="118510"/>
    <lineage>
        <taxon>Eukaryota</taxon>
        <taxon>Viridiplantae</taxon>
        <taxon>Streptophyta</taxon>
        <taxon>Embryophyta</taxon>
        <taxon>Tracheophyta</taxon>
        <taxon>Spermatophyta</taxon>
        <taxon>Magnoliopsida</taxon>
        <taxon>eudicotyledons</taxon>
        <taxon>Gunneridae</taxon>
        <taxon>Pentapetalae</taxon>
        <taxon>asterids</taxon>
        <taxon>campanulids</taxon>
        <taxon>Asterales</taxon>
        <taxon>Asteraceae</taxon>
        <taxon>Asteroideae</taxon>
        <taxon>Anthemideae</taxon>
        <taxon>Anthemidinae</taxon>
        <taxon>Tanacetum</taxon>
    </lineage>
</organism>
<dbReference type="AlphaFoldDB" id="A0A699VF61"/>
<sequence length="94" mass="10101">ALVDKKKIVISEAVIREILQLNDAEGMVCLPNEEIFAGLAQMGYEKPVGKGFSRVETLLFKGMLAVGQPAEEELVDEQVQVDNAVAAAVDENVG</sequence>
<protein>
    <submittedName>
        <fullName evidence="1">Uncharacterized protein</fullName>
    </submittedName>
</protein>
<evidence type="ECO:0000313" key="1">
    <source>
        <dbReference type="EMBL" id="GFD32619.1"/>
    </source>
</evidence>
<gene>
    <name evidence="1" type="ORF">Tci_904588</name>
</gene>
<accession>A0A699VF61</accession>
<dbReference type="EMBL" id="BKCJ011426447">
    <property type="protein sequence ID" value="GFD32619.1"/>
    <property type="molecule type" value="Genomic_DNA"/>
</dbReference>
<reference evidence="1" key="1">
    <citation type="journal article" date="2019" name="Sci. Rep.">
        <title>Draft genome of Tanacetum cinerariifolium, the natural source of mosquito coil.</title>
        <authorList>
            <person name="Yamashiro T."/>
            <person name="Shiraishi A."/>
            <person name="Satake H."/>
            <person name="Nakayama K."/>
        </authorList>
    </citation>
    <scope>NUCLEOTIDE SEQUENCE</scope>
</reference>
<proteinExistence type="predicted"/>
<comment type="caution">
    <text evidence="1">The sequence shown here is derived from an EMBL/GenBank/DDBJ whole genome shotgun (WGS) entry which is preliminary data.</text>
</comment>
<feature type="non-terminal residue" evidence="1">
    <location>
        <position position="1"/>
    </location>
</feature>
<name>A0A699VF61_TANCI</name>